<dbReference type="Proteomes" id="UP001515480">
    <property type="component" value="Unassembled WGS sequence"/>
</dbReference>
<accession>A0AB34IEY0</accession>
<keyword evidence="5" id="KW-0028">Amino-acid biosynthesis</keyword>
<keyword evidence="9" id="KW-0368">Histidine biosynthesis</keyword>
<comment type="catalytic activity">
    <reaction evidence="11">
        <text>L-histidinol phosphate + H2O = L-histidinol + phosphate</text>
        <dbReference type="Rhea" id="RHEA:14465"/>
        <dbReference type="ChEBI" id="CHEBI:15377"/>
        <dbReference type="ChEBI" id="CHEBI:43474"/>
        <dbReference type="ChEBI" id="CHEBI:57699"/>
        <dbReference type="ChEBI" id="CHEBI:57980"/>
        <dbReference type="EC" id="3.1.3.15"/>
    </reaction>
</comment>
<keyword evidence="8 12" id="KW-0460">Magnesium</keyword>
<dbReference type="InterPro" id="IPR011809">
    <property type="entry name" value="His_9_proposed"/>
</dbReference>
<dbReference type="PROSITE" id="PS00629">
    <property type="entry name" value="IMP_1"/>
    <property type="match status" value="1"/>
</dbReference>
<evidence type="ECO:0000256" key="11">
    <source>
        <dbReference type="ARBA" id="ARBA00049158"/>
    </source>
</evidence>
<dbReference type="InterPro" id="IPR051090">
    <property type="entry name" value="Inositol_monoP_superfamily"/>
</dbReference>
<feature type="binding site" evidence="12">
    <location>
        <position position="91"/>
    </location>
    <ligand>
        <name>Mg(2+)</name>
        <dbReference type="ChEBI" id="CHEBI:18420"/>
        <label>1</label>
        <note>catalytic</note>
    </ligand>
</feature>
<evidence type="ECO:0000256" key="2">
    <source>
        <dbReference type="ARBA" id="ARBA00004970"/>
    </source>
</evidence>
<dbReference type="PANTHER" id="PTHR43200">
    <property type="entry name" value="PHOSPHATASE"/>
    <property type="match status" value="1"/>
</dbReference>
<dbReference type="AlphaFoldDB" id="A0AB34IEY0"/>
<feature type="binding site" evidence="12">
    <location>
        <position position="94"/>
    </location>
    <ligand>
        <name>Mg(2+)</name>
        <dbReference type="ChEBI" id="CHEBI:18420"/>
        <label>1</label>
        <note>catalytic</note>
    </ligand>
</feature>
<evidence type="ECO:0000256" key="8">
    <source>
        <dbReference type="ARBA" id="ARBA00022842"/>
    </source>
</evidence>
<comment type="caution">
    <text evidence="13">The sequence shown here is derived from an EMBL/GenBank/DDBJ whole genome shotgun (WGS) entry which is preliminary data.</text>
</comment>
<dbReference type="GO" id="GO:0046872">
    <property type="term" value="F:metal ion binding"/>
    <property type="evidence" value="ECO:0007669"/>
    <property type="project" value="UniProtKB-KW"/>
</dbReference>
<evidence type="ECO:0000256" key="6">
    <source>
        <dbReference type="ARBA" id="ARBA00022723"/>
    </source>
</evidence>
<dbReference type="EC" id="3.1.3.15" evidence="4"/>
<dbReference type="PRINTS" id="PR00377">
    <property type="entry name" value="IMPHPHTASES"/>
</dbReference>
<keyword evidence="14" id="KW-1185">Reference proteome</keyword>
<dbReference type="CDD" id="cd01641">
    <property type="entry name" value="Bacterial_IMPase_like_1"/>
    <property type="match status" value="1"/>
</dbReference>
<proteinExistence type="inferred from homology"/>
<evidence type="ECO:0000313" key="14">
    <source>
        <dbReference type="Proteomes" id="UP001515480"/>
    </source>
</evidence>
<dbReference type="GO" id="GO:0004401">
    <property type="term" value="F:histidinol-phosphatase activity"/>
    <property type="evidence" value="ECO:0007669"/>
    <property type="project" value="UniProtKB-EC"/>
</dbReference>
<dbReference type="SUPFAM" id="SSF56655">
    <property type="entry name" value="Carbohydrate phosphatase"/>
    <property type="match status" value="1"/>
</dbReference>
<keyword evidence="6 12" id="KW-0479">Metal-binding</keyword>
<reference evidence="13 14" key="1">
    <citation type="journal article" date="2024" name="Science">
        <title>Giant polyketide synthase enzymes in the biosynthesis of giant marine polyether toxins.</title>
        <authorList>
            <person name="Fallon T.R."/>
            <person name="Shende V.V."/>
            <person name="Wierzbicki I.H."/>
            <person name="Pendleton A.L."/>
            <person name="Watervoot N.F."/>
            <person name="Auber R.P."/>
            <person name="Gonzalez D.J."/>
            <person name="Wisecaver J.H."/>
            <person name="Moore B.S."/>
        </authorList>
    </citation>
    <scope>NUCLEOTIDE SEQUENCE [LARGE SCALE GENOMIC DNA]</scope>
    <source>
        <strain evidence="13 14">12B1</strain>
    </source>
</reference>
<dbReference type="InterPro" id="IPR020583">
    <property type="entry name" value="Inositol_monoP_metal-BS"/>
</dbReference>
<dbReference type="Gene3D" id="3.30.540.10">
    <property type="entry name" value="Fructose-1,6-Bisphosphatase, subunit A, domain 1"/>
    <property type="match status" value="1"/>
</dbReference>
<name>A0AB34IEY0_PRYPA</name>
<dbReference type="NCBIfam" id="TIGR02067">
    <property type="entry name" value="his_9_HisN"/>
    <property type="match status" value="1"/>
</dbReference>
<comment type="pathway">
    <text evidence="2">Amino-acid biosynthesis; L-histidine biosynthesis; L-histidine from 5-phospho-alpha-D-ribose 1-diphosphate: step 8/9.</text>
</comment>
<evidence type="ECO:0000256" key="9">
    <source>
        <dbReference type="ARBA" id="ARBA00023102"/>
    </source>
</evidence>
<sequence>MELQLSPLVDFSHELADAARAAILPHWRTRLAVESKYEPHRAIAESPVTLADREAERVMRAMISRRFPSHGVCGEEFGSEREEAEWVWVLDPIDGTKSFITGKPLFGTLVACLHHGEPVIGLIDQCVLNERWVGVRGRPTLLNGSPVRASGVSSLRDAMLYATTPHMFAPGAEASAFAALCAAVKRPLYGADCYAYALVASGFGADLVVEADLGLYDYCALVPVVEGAGGVMSDWAGERLTLRRHAASKGRVVAAANRALHAQAVALLREEVAAAEGWRRLGRLGRGAFPTLAAGVALGFLLARLR</sequence>
<gene>
    <name evidence="13" type="ORF">AB1Y20_014345</name>
</gene>
<keyword evidence="7" id="KW-0378">Hydrolase</keyword>
<evidence type="ECO:0000256" key="10">
    <source>
        <dbReference type="ARBA" id="ARBA00033209"/>
    </source>
</evidence>
<feature type="binding site" evidence="12">
    <location>
        <position position="93"/>
    </location>
    <ligand>
        <name>Mg(2+)</name>
        <dbReference type="ChEBI" id="CHEBI:18420"/>
        <label>2</label>
    </ligand>
</feature>
<evidence type="ECO:0000256" key="4">
    <source>
        <dbReference type="ARBA" id="ARBA00013085"/>
    </source>
</evidence>
<organism evidence="13 14">
    <name type="scientific">Prymnesium parvum</name>
    <name type="common">Toxic golden alga</name>
    <dbReference type="NCBI Taxonomy" id="97485"/>
    <lineage>
        <taxon>Eukaryota</taxon>
        <taxon>Haptista</taxon>
        <taxon>Haptophyta</taxon>
        <taxon>Prymnesiophyceae</taxon>
        <taxon>Prymnesiales</taxon>
        <taxon>Prymnesiaceae</taxon>
        <taxon>Prymnesium</taxon>
    </lineage>
</organism>
<evidence type="ECO:0000256" key="7">
    <source>
        <dbReference type="ARBA" id="ARBA00022801"/>
    </source>
</evidence>
<evidence type="ECO:0000256" key="5">
    <source>
        <dbReference type="ARBA" id="ARBA00022605"/>
    </source>
</evidence>
<feature type="binding site" evidence="12">
    <location>
        <position position="217"/>
    </location>
    <ligand>
        <name>Mg(2+)</name>
        <dbReference type="ChEBI" id="CHEBI:18420"/>
        <label>1</label>
        <note>catalytic</note>
    </ligand>
</feature>
<dbReference type="PANTHER" id="PTHR43200:SF6">
    <property type="entry name" value="3'(2'),5'-BISPHOSPHATE NUCLEOTIDASE"/>
    <property type="match status" value="1"/>
</dbReference>
<feature type="binding site" evidence="12">
    <location>
        <position position="75"/>
    </location>
    <ligand>
        <name>Mg(2+)</name>
        <dbReference type="ChEBI" id="CHEBI:18420"/>
        <label>1</label>
        <note>catalytic</note>
    </ligand>
</feature>
<evidence type="ECO:0000256" key="1">
    <source>
        <dbReference type="ARBA" id="ARBA00001946"/>
    </source>
</evidence>
<comment type="similarity">
    <text evidence="3">Belongs to the inositol monophosphatase superfamily.</text>
</comment>
<protein>
    <recommendedName>
        <fullName evidence="4">histidinol-phosphatase</fullName>
        <ecNumber evidence="4">3.1.3.15</ecNumber>
    </recommendedName>
    <alternativeName>
        <fullName evidence="10">Histidinol-phosphate phosphatase</fullName>
    </alternativeName>
</protein>
<dbReference type="Gene3D" id="3.40.190.80">
    <property type="match status" value="1"/>
</dbReference>
<evidence type="ECO:0000256" key="12">
    <source>
        <dbReference type="PIRSR" id="PIRSR600760-2"/>
    </source>
</evidence>
<comment type="cofactor">
    <cofactor evidence="1 12">
        <name>Mg(2+)</name>
        <dbReference type="ChEBI" id="CHEBI:18420"/>
    </cofactor>
</comment>
<evidence type="ECO:0000256" key="3">
    <source>
        <dbReference type="ARBA" id="ARBA00009759"/>
    </source>
</evidence>
<dbReference type="InterPro" id="IPR000760">
    <property type="entry name" value="Inositol_monophosphatase-like"/>
</dbReference>
<dbReference type="EMBL" id="JBGBPQ010000028">
    <property type="protein sequence ID" value="KAL1496755.1"/>
    <property type="molecule type" value="Genomic_DNA"/>
</dbReference>
<dbReference type="Pfam" id="PF00459">
    <property type="entry name" value="Inositol_P"/>
    <property type="match status" value="1"/>
</dbReference>
<evidence type="ECO:0000313" key="13">
    <source>
        <dbReference type="EMBL" id="KAL1496755.1"/>
    </source>
</evidence>
<dbReference type="GO" id="GO:0000105">
    <property type="term" value="P:L-histidine biosynthetic process"/>
    <property type="evidence" value="ECO:0007669"/>
    <property type="project" value="UniProtKB-KW"/>
</dbReference>